<dbReference type="InterPro" id="IPR055346">
    <property type="entry name" value="Fe-S_cluster_assembly_SufBD"/>
</dbReference>
<sequence>MSILTKEEKLIEKNNENYNILIRGPLDEKKIKEISELKGEPDWMFQIRLKAFKKFQNIDLPRFGPKIDINFDKIIYYGSPTKYPKPLNWNELPSYMKETIEKLGLKQEFENLSALNVQYDSIPLYKEIKNYLDQEGIIFTSLDEGVKEYPEIVKKYFSKVVPEGDNKFAALNTAVWSGGVFIYVPENKRIDFPLHAYFIINLENLGQFERTLIITEKNAKVTYIEGCTAPVYSSTQLHAAVVELFANENSNITYGTIQNWSKNVYNLVTKRARVGKKARVRWISGEFGSKVTMLYPGLILDDDAEGEIYTIGFATDNQNIDTGGRIFALGKNSKGYILSKSIAIGKENESISVNRIDIKLNNNGEVISKCDSLIEEKGKSTSIPRIEKFSNESSYNHEAKMEKINDEKILYLRSLGIEEKEARRLFLLGFMDDILNNFPESYKLEIKRILDLELEEIGGFG</sequence>
<proteinExistence type="inferred from homology"/>
<dbReference type="Pfam" id="PF01458">
    <property type="entry name" value="SUFBD_core"/>
    <property type="match status" value="1"/>
</dbReference>
<keyword evidence="5" id="KW-1185">Reference proteome</keyword>
<dbReference type="NCBIfam" id="TIGR01980">
    <property type="entry name" value="sufB"/>
    <property type="match status" value="1"/>
</dbReference>
<protein>
    <submittedName>
        <fullName evidence="4">Iron-sulfur cluster assembly protein SufB</fullName>
    </submittedName>
</protein>
<dbReference type="AlphaFoldDB" id="A0A915SFT8"/>
<evidence type="ECO:0000313" key="5">
    <source>
        <dbReference type="Proteomes" id="UP001055553"/>
    </source>
</evidence>
<dbReference type="InterPro" id="IPR037284">
    <property type="entry name" value="SUF_FeS_clus_asmbl_SufBD_sf"/>
</dbReference>
<dbReference type="InterPro" id="IPR010231">
    <property type="entry name" value="SUF_FeS_clus_asmbl_SufB"/>
</dbReference>
<name>A0A915SFT8_9ARCH</name>
<gene>
    <name evidence="4" type="ORF">MJ1_0456</name>
</gene>
<dbReference type="EMBL" id="AP019769">
    <property type="protein sequence ID" value="BBL45614.1"/>
    <property type="molecule type" value="Genomic_DNA"/>
</dbReference>
<dbReference type="InterPro" id="IPR000825">
    <property type="entry name" value="SUF_FeS_clus_asmbl_SufBD_core"/>
</dbReference>
<dbReference type="Proteomes" id="UP001055553">
    <property type="component" value="Chromosome"/>
</dbReference>
<reference evidence="5" key="1">
    <citation type="journal article" date="2022" name="Int. J. Syst. Evol. Microbiol.">
        <title>Nanobdella aerobiophila gen. nov., sp. nov., a thermoacidophilic, obligate ectosymbiotic archaeon, and proposal of Nanobdellaceae fam. nov., Nanobdellales ord. nov. and Nanobdellia class. nov.</title>
        <authorList>
            <person name="Kato S."/>
            <person name="Ogasawara A."/>
            <person name="Itoh T."/>
            <person name="Sakai H.D."/>
            <person name="Shimizu M."/>
            <person name="Yuki M."/>
            <person name="Kaneko M."/>
            <person name="Takashina T."/>
            <person name="Ohkuma M."/>
        </authorList>
    </citation>
    <scope>NUCLEOTIDE SEQUENCE [LARGE SCALE GENOMIC DNA]</scope>
    <source>
        <strain evidence="5">MJ1</strain>
    </source>
</reference>
<organism evidence="4 5">
    <name type="scientific">Nanobdella aerobiophila</name>
    <dbReference type="NCBI Taxonomy" id="2586965"/>
    <lineage>
        <taxon>Archaea</taxon>
        <taxon>Nanobdellota</taxon>
        <taxon>Nanobdellia</taxon>
        <taxon>Nanobdellales</taxon>
        <taxon>Nanobdellaceae</taxon>
        <taxon>Nanobdella</taxon>
    </lineage>
</organism>
<dbReference type="PANTHER" id="PTHR30508:SF1">
    <property type="entry name" value="UPF0051 PROTEIN ABCI8, CHLOROPLASTIC-RELATED"/>
    <property type="match status" value="1"/>
</dbReference>
<dbReference type="PANTHER" id="PTHR30508">
    <property type="entry name" value="FES CLUSTER ASSEMBLY PROTEIN SUF"/>
    <property type="match status" value="1"/>
</dbReference>
<evidence type="ECO:0000313" key="4">
    <source>
        <dbReference type="EMBL" id="BBL45614.1"/>
    </source>
</evidence>
<evidence type="ECO:0000256" key="1">
    <source>
        <dbReference type="ARBA" id="ARBA00043967"/>
    </source>
</evidence>
<accession>A0A915SFT8</accession>
<dbReference type="GeneID" id="74568403"/>
<dbReference type="KEGG" id="naer:MJ1_0456"/>
<dbReference type="Pfam" id="PF19295">
    <property type="entry name" value="SufBD_N"/>
    <property type="match status" value="1"/>
</dbReference>
<feature type="domain" description="SUF system FeS cluster assembly SufBD core" evidence="2">
    <location>
        <begin position="198"/>
        <end position="430"/>
    </location>
</feature>
<dbReference type="SUPFAM" id="SSF101960">
    <property type="entry name" value="Stabilizer of iron transporter SufD"/>
    <property type="match status" value="1"/>
</dbReference>
<evidence type="ECO:0000259" key="2">
    <source>
        <dbReference type="Pfam" id="PF01458"/>
    </source>
</evidence>
<feature type="domain" description="SUF system FeS cluster assembly SufBD N-terminal" evidence="3">
    <location>
        <begin position="134"/>
        <end position="194"/>
    </location>
</feature>
<evidence type="ECO:0000259" key="3">
    <source>
        <dbReference type="Pfam" id="PF19295"/>
    </source>
</evidence>
<dbReference type="RefSeq" id="WP_258392931.1">
    <property type="nucleotide sequence ID" value="NZ_AP019769.1"/>
</dbReference>
<dbReference type="GO" id="GO:0016226">
    <property type="term" value="P:iron-sulfur cluster assembly"/>
    <property type="evidence" value="ECO:0007669"/>
    <property type="project" value="InterPro"/>
</dbReference>
<dbReference type="InterPro" id="IPR045595">
    <property type="entry name" value="SufBD_N"/>
</dbReference>
<comment type="similarity">
    <text evidence="1">Belongs to the iron-sulfur cluster assembly SufBD family.</text>
</comment>